<proteinExistence type="inferred from homology"/>
<dbReference type="Pfam" id="PF00201">
    <property type="entry name" value="UDPGT"/>
    <property type="match status" value="1"/>
</dbReference>
<comment type="similarity">
    <text evidence="1">Belongs to the UDP-glycosyltransferase family.</text>
</comment>
<dbReference type="EMBL" id="JBJXBP010000002">
    <property type="protein sequence ID" value="KAL3843793.1"/>
    <property type="molecule type" value="Genomic_DNA"/>
</dbReference>
<dbReference type="CDD" id="cd03784">
    <property type="entry name" value="GT1_Gtf-like"/>
    <property type="match status" value="1"/>
</dbReference>
<accession>A0ABD3U5N3</accession>
<keyword evidence="4" id="KW-0732">Signal</keyword>
<sequence>MAAEKCHIMMFPWLAFGHMIPFLELSKKLAAKGISISYVSTPKNLQRLPPIPLNLETKIKLLEIPMPQVDGLPENCEATIDLQLEQIQYLKTAYDKLVKPFEQLLEKVKPDLILIDFAPYWIPEIAAKFGIPTAFFSVYTAATLAYLGPPAELKTGKSRPSVEDYIRPPNWIPFPSLVAHRPDYAPRMMRNTHFPDKSGVSSGQRAAKILEQCSFVAVRSCYEFEGEYIRLIQELYQRPVLPIGVLPPVSEERTSKSSIDSRWSRTFEWLDGQKQNSVVFVGFGSEYKMPIEQIHELAFALELCKLPFLWILRKPQAQGVDESLDLLPLGFANRTLDQGIVLVGWAPQLEILAHPAIGGCLFHSGWGTIVESLGYGHPLILLPMVADQGLNAKLLVEKEVGYEVPRNEDGSFSADMVAKSIRLVMVEPEGEKLRLNAAHMQSIFDNQESQEHYTNSFIEYLEKYNLLKGVKEA</sequence>
<name>A0ABD3U5N3_9LAMI</name>
<dbReference type="PANTHER" id="PTHR48049:SF75">
    <property type="entry name" value="UDP-RHAMNOSE:RHAMNOSYLTRANSFERASE 1"/>
    <property type="match status" value="1"/>
</dbReference>
<dbReference type="Gene3D" id="3.40.50.2000">
    <property type="entry name" value="Glycogen Phosphorylase B"/>
    <property type="match status" value="2"/>
</dbReference>
<dbReference type="GO" id="GO:0016757">
    <property type="term" value="F:glycosyltransferase activity"/>
    <property type="evidence" value="ECO:0007669"/>
    <property type="project" value="UniProtKB-KW"/>
</dbReference>
<keyword evidence="6" id="KW-1185">Reference proteome</keyword>
<evidence type="ECO:0000256" key="3">
    <source>
        <dbReference type="ARBA" id="ARBA00022679"/>
    </source>
</evidence>
<feature type="signal peptide" evidence="4">
    <location>
        <begin position="1"/>
        <end position="17"/>
    </location>
</feature>
<comment type="caution">
    <text evidence="5">The sequence shown here is derived from an EMBL/GenBank/DDBJ whole genome shotgun (WGS) entry which is preliminary data.</text>
</comment>
<evidence type="ECO:0000256" key="2">
    <source>
        <dbReference type="ARBA" id="ARBA00022676"/>
    </source>
</evidence>
<dbReference type="SUPFAM" id="SSF53756">
    <property type="entry name" value="UDP-Glycosyltransferase/glycogen phosphorylase"/>
    <property type="match status" value="1"/>
</dbReference>
<dbReference type="FunFam" id="3.40.50.2000:FF:000088">
    <property type="entry name" value="Glycosyltransferase"/>
    <property type="match status" value="1"/>
</dbReference>
<evidence type="ECO:0000256" key="1">
    <source>
        <dbReference type="ARBA" id="ARBA00009995"/>
    </source>
</evidence>
<evidence type="ECO:0000313" key="5">
    <source>
        <dbReference type="EMBL" id="KAL3843793.1"/>
    </source>
</evidence>
<protein>
    <submittedName>
        <fullName evidence="5">Uncharacterized protein</fullName>
    </submittedName>
</protein>
<keyword evidence="2" id="KW-0328">Glycosyltransferase</keyword>
<dbReference type="InterPro" id="IPR002213">
    <property type="entry name" value="UDP_glucos_trans"/>
</dbReference>
<dbReference type="Proteomes" id="UP001634393">
    <property type="component" value="Unassembled WGS sequence"/>
</dbReference>
<feature type="chain" id="PRO_5044891036" evidence="4">
    <location>
        <begin position="18"/>
        <end position="473"/>
    </location>
</feature>
<reference evidence="5 6" key="1">
    <citation type="submission" date="2024-12" db="EMBL/GenBank/DDBJ databases">
        <title>The unique morphological basis and parallel evolutionary history of personate flowers in Penstemon.</title>
        <authorList>
            <person name="Depatie T.H."/>
            <person name="Wessinger C.A."/>
        </authorList>
    </citation>
    <scope>NUCLEOTIDE SEQUENCE [LARGE SCALE GENOMIC DNA]</scope>
    <source>
        <strain evidence="5">WTNN_2</strain>
        <tissue evidence="5">Leaf</tissue>
    </source>
</reference>
<evidence type="ECO:0000256" key="4">
    <source>
        <dbReference type="SAM" id="SignalP"/>
    </source>
</evidence>
<evidence type="ECO:0000313" key="6">
    <source>
        <dbReference type="Proteomes" id="UP001634393"/>
    </source>
</evidence>
<dbReference type="PANTHER" id="PTHR48049">
    <property type="entry name" value="GLYCOSYLTRANSFERASE"/>
    <property type="match status" value="1"/>
</dbReference>
<gene>
    <name evidence="5" type="ORF">ACJIZ3_001196</name>
</gene>
<organism evidence="5 6">
    <name type="scientific">Penstemon smallii</name>
    <dbReference type="NCBI Taxonomy" id="265156"/>
    <lineage>
        <taxon>Eukaryota</taxon>
        <taxon>Viridiplantae</taxon>
        <taxon>Streptophyta</taxon>
        <taxon>Embryophyta</taxon>
        <taxon>Tracheophyta</taxon>
        <taxon>Spermatophyta</taxon>
        <taxon>Magnoliopsida</taxon>
        <taxon>eudicotyledons</taxon>
        <taxon>Gunneridae</taxon>
        <taxon>Pentapetalae</taxon>
        <taxon>asterids</taxon>
        <taxon>lamiids</taxon>
        <taxon>Lamiales</taxon>
        <taxon>Plantaginaceae</taxon>
        <taxon>Cheloneae</taxon>
        <taxon>Penstemon</taxon>
    </lineage>
</organism>
<keyword evidence="3" id="KW-0808">Transferase</keyword>
<dbReference type="FunFam" id="3.40.50.2000:FF:000037">
    <property type="entry name" value="Glycosyltransferase"/>
    <property type="match status" value="1"/>
</dbReference>
<dbReference type="InterPro" id="IPR050481">
    <property type="entry name" value="UDP-glycosyltransf_plant"/>
</dbReference>
<dbReference type="AlphaFoldDB" id="A0ABD3U5N3"/>